<dbReference type="Proteomes" id="UP000799757">
    <property type="component" value="Unassembled WGS sequence"/>
</dbReference>
<organism evidence="2 3">
    <name type="scientific">Melanomma pulvis-pyrius CBS 109.77</name>
    <dbReference type="NCBI Taxonomy" id="1314802"/>
    <lineage>
        <taxon>Eukaryota</taxon>
        <taxon>Fungi</taxon>
        <taxon>Dikarya</taxon>
        <taxon>Ascomycota</taxon>
        <taxon>Pezizomycotina</taxon>
        <taxon>Dothideomycetes</taxon>
        <taxon>Pleosporomycetidae</taxon>
        <taxon>Pleosporales</taxon>
        <taxon>Melanommataceae</taxon>
        <taxon>Melanomma</taxon>
    </lineage>
</organism>
<evidence type="ECO:0000313" key="2">
    <source>
        <dbReference type="EMBL" id="KAF2800608.1"/>
    </source>
</evidence>
<evidence type="ECO:0000313" key="3">
    <source>
        <dbReference type="Proteomes" id="UP000799757"/>
    </source>
</evidence>
<evidence type="ECO:0000256" key="1">
    <source>
        <dbReference type="SAM" id="MobiDB-lite"/>
    </source>
</evidence>
<feature type="compositionally biased region" description="Low complexity" evidence="1">
    <location>
        <begin position="139"/>
        <end position="167"/>
    </location>
</feature>
<feature type="region of interest" description="Disordered" evidence="1">
    <location>
        <begin position="133"/>
        <end position="173"/>
    </location>
</feature>
<dbReference type="EMBL" id="MU001745">
    <property type="protein sequence ID" value="KAF2800608.1"/>
    <property type="molecule type" value="Genomic_DNA"/>
</dbReference>
<proteinExistence type="predicted"/>
<feature type="compositionally biased region" description="Pro residues" evidence="1">
    <location>
        <begin position="292"/>
        <end position="314"/>
    </location>
</feature>
<gene>
    <name evidence="2" type="ORF">K505DRAFT_412889</name>
</gene>
<keyword evidence="3" id="KW-1185">Reference proteome</keyword>
<dbReference type="AlphaFoldDB" id="A0A6A6XWG8"/>
<feature type="compositionally biased region" description="Low complexity" evidence="1">
    <location>
        <begin position="267"/>
        <end position="276"/>
    </location>
</feature>
<protein>
    <submittedName>
        <fullName evidence="2">Uncharacterized protein</fullName>
    </submittedName>
</protein>
<dbReference type="OrthoDB" id="5396104at2759"/>
<feature type="region of interest" description="Disordered" evidence="1">
    <location>
        <begin position="260"/>
        <end position="359"/>
    </location>
</feature>
<name>A0A6A6XWG8_9PLEO</name>
<reference evidence="2" key="1">
    <citation type="journal article" date="2020" name="Stud. Mycol.">
        <title>101 Dothideomycetes genomes: a test case for predicting lifestyles and emergence of pathogens.</title>
        <authorList>
            <person name="Haridas S."/>
            <person name="Albert R."/>
            <person name="Binder M."/>
            <person name="Bloem J."/>
            <person name="Labutti K."/>
            <person name="Salamov A."/>
            <person name="Andreopoulos B."/>
            <person name="Baker S."/>
            <person name="Barry K."/>
            <person name="Bills G."/>
            <person name="Bluhm B."/>
            <person name="Cannon C."/>
            <person name="Castanera R."/>
            <person name="Culley D."/>
            <person name="Daum C."/>
            <person name="Ezra D."/>
            <person name="Gonzalez J."/>
            <person name="Henrissat B."/>
            <person name="Kuo A."/>
            <person name="Liang C."/>
            <person name="Lipzen A."/>
            <person name="Lutzoni F."/>
            <person name="Magnuson J."/>
            <person name="Mondo S."/>
            <person name="Nolan M."/>
            <person name="Ohm R."/>
            <person name="Pangilinan J."/>
            <person name="Park H.-J."/>
            <person name="Ramirez L."/>
            <person name="Alfaro M."/>
            <person name="Sun H."/>
            <person name="Tritt A."/>
            <person name="Yoshinaga Y."/>
            <person name="Zwiers L.-H."/>
            <person name="Turgeon B."/>
            <person name="Goodwin S."/>
            <person name="Spatafora J."/>
            <person name="Crous P."/>
            <person name="Grigoriev I."/>
        </authorList>
    </citation>
    <scope>NUCLEOTIDE SEQUENCE</scope>
    <source>
        <strain evidence="2">CBS 109.77</strain>
    </source>
</reference>
<sequence length="422" mass="46360">MVQPKQALKIHSTPFKPSYLSIPPSPFTPLTPLPPFLPQKPAFVHPKPSSTAPLPHSPLRWLWTCHQCHRTYAIGVTRRCLDDGHFFCSGTTPTKNWRKAMNPRKTRRHRACVSEFDYVGWNTWGRWRRSGRRDSVVESSSSNPSSPWSSWSSSSSSSSSSASSSPSTERRETIDVPKKDCWNSCDYPSECRWGRQYGIHTPMSPVFTNLNHTPDSPTQPQSLESALQPENLNYVHTTITNDPSKKADKSDFWGGLLASATRRRSSRPSSPLGRSLADASREDVAMSSASPIPTPKPTSPFPPPASASPSPSYPSPSASAPTTLADIIHKTKTKTTRRCSQSNSKRARFVSPSPQRPDPVFDFSPAAAAVGEYDFGFDSARLDLSSGATASSDGLGFAPLERVRSRDSGHYSTEGYISAYGR</sequence>
<accession>A0A6A6XWG8</accession>